<accession>A0A336M9V3</accession>
<keyword evidence="3" id="KW-1133">Transmembrane helix</keyword>
<name>A0A336M9V3_CULSO</name>
<dbReference type="InterPro" id="IPR045851">
    <property type="entry name" value="AMP-bd_C_sf"/>
</dbReference>
<evidence type="ECO:0000259" key="4">
    <source>
        <dbReference type="Pfam" id="PF00501"/>
    </source>
</evidence>
<dbReference type="PANTHER" id="PTHR24096:SF353">
    <property type="entry name" value="GH16244P-RELATED"/>
    <property type="match status" value="1"/>
</dbReference>
<dbReference type="InterPro" id="IPR042099">
    <property type="entry name" value="ANL_N_sf"/>
</dbReference>
<dbReference type="Pfam" id="PF00501">
    <property type="entry name" value="AMP-binding"/>
    <property type="match status" value="1"/>
</dbReference>
<evidence type="ECO:0000256" key="2">
    <source>
        <dbReference type="ARBA" id="ARBA00023140"/>
    </source>
</evidence>
<dbReference type="GO" id="GO:0005777">
    <property type="term" value="C:peroxisome"/>
    <property type="evidence" value="ECO:0007669"/>
    <property type="project" value="UniProtKB-SubCell"/>
</dbReference>
<dbReference type="GO" id="GO:0046949">
    <property type="term" value="P:fatty-acyl-CoA biosynthetic process"/>
    <property type="evidence" value="ECO:0007669"/>
    <property type="project" value="TreeGrafter"/>
</dbReference>
<dbReference type="Gene3D" id="3.40.50.12780">
    <property type="entry name" value="N-terminal domain of ligase-like"/>
    <property type="match status" value="1"/>
</dbReference>
<proteinExistence type="predicted"/>
<dbReference type="EMBL" id="UFQT01000608">
    <property type="protein sequence ID" value="SSX25679.1"/>
    <property type="molecule type" value="Genomic_DNA"/>
</dbReference>
<evidence type="ECO:0000256" key="3">
    <source>
        <dbReference type="SAM" id="Phobius"/>
    </source>
</evidence>
<evidence type="ECO:0000313" key="5">
    <source>
        <dbReference type="EMBL" id="SSX25679.1"/>
    </source>
</evidence>
<dbReference type="VEuPathDB" id="VectorBase:CSON012651"/>
<dbReference type="PANTHER" id="PTHR24096">
    <property type="entry name" value="LONG-CHAIN-FATTY-ACID--COA LIGASE"/>
    <property type="match status" value="1"/>
</dbReference>
<organism evidence="5">
    <name type="scientific">Culicoides sonorensis</name>
    <name type="common">Biting midge</name>
    <dbReference type="NCBI Taxonomy" id="179676"/>
    <lineage>
        <taxon>Eukaryota</taxon>
        <taxon>Metazoa</taxon>
        <taxon>Ecdysozoa</taxon>
        <taxon>Arthropoda</taxon>
        <taxon>Hexapoda</taxon>
        <taxon>Insecta</taxon>
        <taxon>Pterygota</taxon>
        <taxon>Neoptera</taxon>
        <taxon>Endopterygota</taxon>
        <taxon>Diptera</taxon>
        <taxon>Nematocera</taxon>
        <taxon>Chironomoidea</taxon>
        <taxon>Ceratopogonidae</taxon>
        <taxon>Ceratopogoninae</taxon>
        <taxon>Culicoides</taxon>
        <taxon>Monoculicoides</taxon>
    </lineage>
</organism>
<dbReference type="SUPFAM" id="SSF56801">
    <property type="entry name" value="Acetyl-CoA synthetase-like"/>
    <property type="match status" value="1"/>
</dbReference>
<feature type="domain" description="AMP-dependent synthetase/ligase" evidence="4">
    <location>
        <begin position="41"/>
        <end position="396"/>
    </location>
</feature>
<evidence type="ECO:0000256" key="1">
    <source>
        <dbReference type="ARBA" id="ARBA00004275"/>
    </source>
</evidence>
<gene>
    <name evidence="5" type="primary">CSON012651</name>
</gene>
<keyword evidence="3" id="KW-0812">Transmembrane</keyword>
<reference evidence="5" key="1">
    <citation type="submission" date="2018-07" db="EMBL/GenBank/DDBJ databases">
        <authorList>
            <person name="Quirk P.G."/>
            <person name="Krulwich T.A."/>
        </authorList>
    </citation>
    <scope>NUCLEOTIDE SEQUENCE</scope>
</reference>
<comment type="subcellular location">
    <subcellularLocation>
        <location evidence="1">Peroxisome</location>
    </subcellularLocation>
</comment>
<feature type="transmembrane region" description="Helical" evidence="3">
    <location>
        <begin position="91"/>
        <end position="111"/>
    </location>
</feature>
<dbReference type="GO" id="GO:0004467">
    <property type="term" value="F:long-chain fatty acid-CoA ligase activity"/>
    <property type="evidence" value="ECO:0007669"/>
    <property type="project" value="TreeGrafter"/>
</dbReference>
<dbReference type="AlphaFoldDB" id="A0A336M9V3"/>
<sequence>MDTNKIKFDPINKIWSGPTVTYPYGNQSVGEIVFKCMMQNLDHVCQISDDSGETYTNERALREAISFANALKVKGIEKGDKIIILMHNYHYLLPTWLGCAVAGVILCPFYFTDSSVKAELCELIDQIKPKLMINSYLDAVEMFRSVFDQINIECPIYIYENQLPGCFDLKPLLENYFVNYQEFQPIKIRDPETELFVIVLSSSTTGKPKLINGTHAQLLSQTLGPFSNFVFASTMQPGWHSELILLFIILIKSCTRVIRAHYTIDEFLMMLEKHKVQFIYIKPKDIFQMIKSDVIHKVNLDNIKIIGSIGEHMSVKMASELQKYVPNGIVLSCYGISDVGGALTERSELTGFVHQLVGKVRKGFDFIVIDHEGNRLGPNKVGELGVRTSIKFPGYYRNEKLTQESMTPDGFFLTGDLGYLDEDGNVFLIERKKFNIPYQGKLLNQGDVERIVLENVKGISAVCVVDVESDQHGMIPYIAVIPEKGVSLSESIIIETVMKHHPFEFETKVFFFNSLPMTISAKFKKHLVRAMIMKKMNDESQK</sequence>
<dbReference type="Gene3D" id="3.30.300.30">
    <property type="match status" value="1"/>
</dbReference>
<keyword evidence="2" id="KW-0576">Peroxisome</keyword>
<keyword evidence="3" id="KW-0472">Membrane</keyword>
<dbReference type="InterPro" id="IPR000873">
    <property type="entry name" value="AMP-dep_synth/lig_dom"/>
</dbReference>
<protein>
    <submittedName>
        <fullName evidence="5">CSON012651 protein</fullName>
    </submittedName>
</protein>